<proteinExistence type="predicted"/>
<organism evidence="2 3">
    <name type="scientific">Coleophoma cylindrospora</name>
    <dbReference type="NCBI Taxonomy" id="1849047"/>
    <lineage>
        <taxon>Eukaryota</taxon>
        <taxon>Fungi</taxon>
        <taxon>Dikarya</taxon>
        <taxon>Ascomycota</taxon>
        <taxon>Pezizomycotina</taxon>
        <taxon>Leotiomycetes</taxon>
        <taxon>Helotiales</taxon>
        <taxon>Dermateaceae</taxon>
        <taxon>Coleophoma</taxon>
    </lineage>
</organism>
<evidence type="ECO:0000313" key="2">
    <source>
        <dbReference type="EMBL" id="RDW59545.1"/>
    </source>
</evidence>
<dbReference type="STRING" id="1849047.A0A3D8QCG4"/>
<feature type="domain" description="DUF7708" evidence="1">
    <location>
        <begin position="85"/>
        <end position="230"/>
    </location>
</feature>
<keyword evidence="3" id="KW-1185">Reference proteome</keyword>
<reference evidence="2 3" key="1">
    <citation type="journal article" date="2018" name="IMA Fungus">
        <title>IMA Genome-F 9: Draft genome sequence of Annulohypoxylon stygium, Aspergillus mulundensis, Berkeleyomyces basicola (syn. Thielaviopsis basicola), Ceratocystis smalleyi, two Cercospora beticola strains, Coleophoma cylindrospora, Fusarium fracticaudum, Phialophora cf. hyalina, and Morchella septimelata.</title>
        <authorList>
            <person name="Wingfield B.D."/>
            <person name="Bills G.F."/>
            <person name="Dong Y."/>
            <person name="Huang W."/>
            <person name="Nel W.J."/>
            <person name="Swalarsk-Parry B.S."/>
            <person name="Vaghefi N."/>
            <person name="Wilken P.M."/>
            <person name="An Z."/>
            <person name="de Beer Z.W."/>
            <person name="De Vos L."/>
            <person name="Chen L."/>
            <person name="Duong T.A."/>
            <person name="Gao Y."/>
            <person name="Hammerbacher A."/>
            <person name="Kikkert J.R."/>
            <person name="Li Y."/>
            <person name="Li H."/>
            <person name="Li K."/>
            <person name="Li Q."/>
            <person name="Liu X."/>
            <person name="Ma X."/>
            <person name="Naidoo K."/>
            <person name="Pethybridge S.J."/>
            <person name="Sun J."/>
            <person name="Steenkamp E.T."/>
            <person name="van der Nest M.A."/>
            <person name="van Wyk S."/>
            <person name="Wingfield M.J."/>
            <person name="Xiong C."/>
            <person name="Yue Q."/>
            <person name="Zhang X."/>
        </authorList>
    </citation>
    <scope>NUCLEOTIDE SEQUENCE [LARGE SCALE GENOMIC DNA]</scope>
    <source>
        <strain evidence="2 3">BP6252</strain>
    </source>
</reference>
<dbReference type="EMBL" id="PDLM01000016">
    <property type="protein sequence ID" value="RDW59545.1"/>
    <property type="molecule type" value="Genomic_DNA"/>
</dbReference>
<name>A0A3D8QCG4_9HELO</name>
<dbReference type="Proteomes" id="UP000256645">
    <property type="component" value="Unassembled WGS sequence"/>
</dbReference>
<dbReference type="Pfam" id="PF24809">
    <property type="entry name" value="DUF7708"/>
    <property type="match status" value="1"/>
</dbReference>
<dbReference type="AlphaFoldDB" id="A0A3D8QCG4"/>
<sequence length="547" mass="61799">MAMMVHSQPGITGWYKSGPESPDTIAKEAYACAIQYFERELTTDPKKMGWIRSQQTSIISIFEVVEKAKLEYSTKHGPFNDKARKWVNIFASRVSYYGAVLDTLAQHHPEYVALAWGAIKFVLVGVLNHSEMIARLSKALSRVGEVLPLIKLGIDLYPTEYMKEAVSRVYAHIMLFLQKATKWYTMGSARRVLSAIGSPFVLSYEDTVEQIRSCTEYVNTVANAGSRAETRGLTIMIEQQDQTLRQMREQLNILTQRSYEREGQIVQLLQIAKFTGPIIQDTYTEVGNQGRLIGEMYSIDVLGLLKPPRTPDDVLYTSQSIAKRRKLWNQPAPNSAPYIQMLNHWISVPGSSLFLVQAGPGAETKTKDLAVEVAVLLKKNSHDIVWYISERLNDNQDYGLIDVLKVLIFQMFQKHPEIITSDPGSFAMTKLQSQQSEQDWINLLLFVLGRVPRCFMIIETESIYGRKDNTSWSATLSTIFKQAVSNAEQNKHQLKVLLVTYGAARTPQTEATGPGQVVAFIKSTPVNLPRARRGLGRHQKRHIGRKL</sequence>
<comment type="caution">
    <text evidence="2">The sequence shown here is derived from an EMBL/GenBank/DDBJ whole genome shotgun (WGS) entry which is preliminary data.</text>
</comment>
<evidence type="ECO:0000313" key="3">
    <source>
        <dbReference type="Proteomes" id="UP000256645"/>
    </source>
</evidence>
<evidence type="ECO:0000259" key="1">
    <source>
        <dbReference type="Pfam" id="PF24809"/>
    </source>
</evidence>
<protein>
    <recommendedName>
        <fullName evidence="1">DUF7708 domain-containing protein</fullName>
    </recommendedName>
</protein>
<dbReference type="OrthoDB" id="61900at2759"/>
<gene>
    <name evidence="2" type="ORF">BP6252_12632</name>
</gene>
<accession>A0A3D8QCG4</accession>
<dbReference type="InterPro" id="IPR056125">
    <property type="entry name" value="DUF7708"/>
</dbReference>